<reference evidence="3" key="1">
    <citation type="submission" date="2017-02" db="UniProtKB">
        <authorList>
            <consortium name="WormBaseParasite"/>
        </authorList>
    </citation>
    <scope>IDENTIFICATION</scope>
</reference>
<protein>
    <submittedName>
        <fullName evidence="3">Ovule protein</fullName>
    </submittedName>
</protein>
<reference evidence="1 2" key="2">
    <citation type="submission" date="2018-11" db="EMBL/GenBank/DDBJ databases">
        <authorList>
            <consortium name="Pathogen Informatics"/>
        </authorList>
    </citation>
    <scope>NUCLEOTIDE SEQUENCE [LARGE SCALE GENOMIC DNA]</scope>
</reference>
<dbReference type="Proteomes" id="UP000280834">
    <property type="component" value="Unassembled WGS sequence"/>
</dbReference>
<name>A0A0R3Q6I2_9BILA</name>
<dbReference type="EMBL" id="UZAG01000886">
    <property type="protein sequence ID" value="VDO09833.1"/>
    <property type="molecule type" value="Genomic_DNA"/>
</dbReference>
<accession>A0A0R3Q6I2</accession>
<gene>
    <name evidence="1" type="ORF">BTMF_LOCUS1264</name>
</gene>
<organism evidence="3">
    <name type="scientific">Brugia timori</name>
    <dbReference type="NCBI Taxonomy" id="42155"/>
    <lineage>
        <taxon>Eukaryota</taxon>
        <taxon>Metazoa</taxon>
        <taxon>Ecdysozoa</taxon>
        <taxon>Nematoda</taxon>
        <taxon>Chromadorea</taxon>
        <taxon>Rhabditida</taxon>
        <taxon>Spirurina</taxon>
        <taxon>Spiruromorpha</taxon>
        <taxon>Filarioidea</taxon>
        <taxon>Onchocercidae</taxon>
        <taxon>Brugia</taxon>
    </lineage>
</organism>
<proteinExistence type="predicted"/>
<evidence type="ECO:0000313" key="2">
    <source>
        <dbReference type="Proteomes" id="UP000280834"/>
    </source>
</evidence>
<sequence length="74" mass="8498">MIFGHSYFPHAVLHHNHKETHRFSVQNHIVPCSNSPNLRTVSVCRRVRVKLSNRFTGTIGCKPSKLSQIISYLN</sequence>
<dbReference type="AlphaFoldDB" id="A0A0R3Q6I2"/>
<evidence type="ECO:0000313" key="1">
    <source>
        <dbReference type="EMBL" id="VDO09833.1"/>
    </source>
</evidence>
<keyword evidence="2" id="KW-1185">Reference proteome</keyword>
<dbReference type="WBParaSite" id="BTMF_0000193301-mRNA-1">
    <property type="protein sequence ID" value="BTMF_0000193301-mRNA-1"/>
    <property type="gene ID" value="BTMF_0000193301"/>
</dbReference>
<evidence type="ECO:0000313" key="3">
    <source>
        <dbReference type="WBParaSite" id="BTMF_0000193301-mRNA-1"/>
    </source>
</evidence>